<evidence type="ECO:0000256" key="1">
    <source>
        <dbReference type="SAM" id="MobiDB-lite"/>
    </source>
</evidence>
<accession>A0A4C1Y495</accession>
<comment type="caution">
    <text evidence="2">The sequence shown here is derived from an EMBL/GenBank/DDBJ whole genome shotgun (WGS) entry which is preliminary data.</text>
</comment>
<evidence type="ECO:0000313" key="3">
    <source>
        <dbReference type="Proteomes" id="UP000299102"/>
    </source>
</evidence>
<organism evidence="2 3">
    <name type="scientific">Eumeta variegata</name>
    <name type="common">Bagworm moth</name>
    <name type="synonym">Eumeta japonica</name>
    <dbReference type="NCBI Taxonomy" id="151549"/>
    <lineage>
        <taxon>Eukaryota</taxon>
        <taxon>Metazoa</taxon>
        <taxon>Ecdysozoa</taxon>
        <taxon>Arthropoda</taxon>
        <taxon>Hexapoda</taxon>
        <taxon>Insecta</taxon>
        <taxon>Pterygota</taxon>
        <taxon>Neoptera</taxon>
        <taxon>Endopterygota</taxon>
        <taxon>Lepidoptera</taxon>
        <taxon>Glossata</taxon>
        <taxon>Ditrysia</taxon>
        <taxon>Tineoidea</taxon>
        <taxon>Psychidae</taxon>
        <taxon>Oiketicinae</taxon>
        <taxon>Eumeta</taxon>
    </lineage>
</organism>
<dbReference type="EMBL" id="BGZK01001053">
    <property type="protein sequence ID" value="GBP69804.1"/>
    <property type="molecule type" value="Genomic_DNA"/>
</dbReference>
<feature type="region of interest" description="Disordered" evidence="1">
    <location>
        <begin position="38"/>
        <end position="70"/>
    </location>
</feature>
<name>A0A4C1Y495_EUMVA</name>
<proteinExistence type="predicted"/>
<evidence type="ECO:0000313" key="2">
    <source>
        <dbReference type="EMBL" id="GBP69804.1"/>
    </source>
</evidence>
<dbReference type="Proteomes" id="UP000299102">
    <property type="component" value="Unassembled WGS sequence"/>
</dbReference>
<dbReference type="AlphaFoldDB" id="A0A4C1Y495"/>
<keyword evidence="3" id="KW-1185">Reference proteome</keyword>
<gene>
    <name evidence="2" type="ORF">EVAR_51967_1</name>
</gene>
<reference evidence="2 3" key="1">
    <citation type="journal article" date="2019" name="Commun. Biol.">
        <title>The bagworm genome reveals a unique fibroin gene that provides high tensile strength.</title>
        <authorList>
            <person name="Kono N."/>
            <person name="Nakamura H."/>
            <person name="Ohtoshi R."/>
            <person name="Tomita M."/>
            <person name="Numata K."/>
            <person name="Arakawa K."/>
        </authorList>
    </citation>
    <scope>NUCLEOTIDE SEQUENCE [LARGE SCALE GENOMIC DNA]</scope>
</reference>
<protein>
    <submittedName>
        <fullName evidence="2">Uncharacterized protein</fullName>
    </submittedName>
</protein>
<sequence>MQNDKTRRGTRLTDTAHRDEAVFGPLVKKGFRAAITDRTARRGQPGQGRGSPSVAAATGDPGLTDAATPPQCPQVLIYNKSLRRVTPNSYGTIRRGSVARKEQHGVGAPRMTVVVPGIFDALMAGVTLEQRRWRTSAFELERGGGRGRNCNNRRANAPLALRGAGWRLVLTSTGLKINLNILMCQ</sequence>